<keyword evidence="2" id="KW-1185">Reference proteome</keyword>
<dbReference type="Gene3D" id="1.10.530.10">
    <property type="match status" value="1"/>
</dbReference>
<dbReference type="SUPFAM" id="SSF53955">
    <property type="entry name" value="Lysozyme-like"/>
    <property type="match status" value="1"/>
</dbReference>
<reference evidence="1 2" key="1">
    <citation type="submission" date="2014-10" db="EMBL/GenBank/DDBJ databases">
        <title>Characterization of a new ViI-like Erwinia amylovora bacteriophage.</title>
        <authorList>
            <person name="Lagonenko A.L."/>
            <person name="Valentovich L.N."/>
        </authorList>
    </citation>
    <scope>NUCLEOTIDE SEQUENCE [LARGE SCALE GENOMIC DNA]</scope>
</reference>
<dbReference type="OrthoDB" id="8456at10239"/>
<dbReference type="GeneID" id="24623198"/>
<gene>
    <name evidence="1" type="ORF">NW77_071</name>
</gene>
<protein>
    <submittedName>
        <fullName evidence="1">Protein RegB</fullName>
    </submittedName>
</protein>
<proteinExistence type="predicted"/>
<dbReference type="Proteomes" id="UP000030322">
    <property type="component" value="Segment"/>
</dbReference>
<sequence length="199" mass="21881">MAMSKLKVIGAIMAFTLATGVSASCDVAFTSSQLDVMTRAYTTGKKSDLGYTLAAISWRESKAGQDVVRMGKSVKWANLGAFQNQVKSTGDRAGCKTQSCYADVGYRLMTDQRYAANAALNEVNYWMDRHNSNLRKALASYNSGGNHNTASRRYAQDVTKKAKYLQKCVSFAGRPVVNKPDPSVLADNTRTLKRLKRIQ</sequence>
<dbReference type="RefSeq" id="YP_009147583.1">
    <property type="nucleotide sequence ID" value="NC_027340.1"/>
</dbReference>
<evidence type="ECO:0000313" key="2">
    <source>
        <dbReference type="Proteomes" id="UP000030322"/>
    </source>
</evidence>
<organism evidence="1 2">
    <name type="scientific">Erwinia phage phiEa2809</name>
    <dbReference type="NCBI Taxonomy" id="1564096"/>
    <lineage>
        <taxon>Viruses</taxon>
        <taxon>Duplodnaviria</taxon>
        <taxon>Heunggongvirae</taxon>
        <taxon>Uroviricota</taxon>
        <taxon>Caudoviricetes</taxon>
        <taxon>Pantevenvirales</taxon>
        <taxon>Ackermannviridae</taxon>
        <taxon>Nezavisimistyvirus</taxon>
        <taxon>Nezavisimistyvirus Ea2809</taxon>
    </lineage>
</organism>
<name>A0A0A0YS76_9CAUD</name>
<dbReference type="EMBL" id="KP037007">
    <property type="protein sequence ID" value="AIX13079.1"/>
    <property type="molecule type" value="Genomic_DNA"/>
</dbReference>
<dbReference type="KEGG" id="vg:24623198"/>
<accession>A0A0A0YS76</accession>
<dbReference type="InterPro" id="IPR023346">
    <property type="entry name" value="Lysozyme-like_dom_sf"/>
</dbReference>
<dbReference type="PROSITE" id="PS51257">
    <property type="entry name" value="PROKAR_LIPOPROTEIN"/>
    <property type="match status" value="1"/>
</dbReference>
<evidence type="ECO:0000313" key="1">
    <source>
        <dbReference type="EMBL" id="AIX13079.1"/>
    </source>
</evidence>